<evidence type="ECO:0000313" key="2">
    <source>
        <dbReference type="Proteomes" id="UP001165367"/>
    </source>
</evidence>
<evidence type="ECO:0000313" key="1">
    <source>
        <dbReference type="EMBL" id="MCG2613135.1"/>
    </source>
</evidence>
<keyword evidence="2" id="KW-1185">Reference proteome</keyword>
<dbReference type="Pfam" id="PF17653">
    <property type="entry name" value="DUF5522"/>
    <property type="match status" value="1"/>
</dbReference>
<organism evidence="1 2">
    <name type="scientific">Terrimonas ginsenosidimutans</name>
    <dbReference type="NCBI Taxonomy" id="2908004"/>
    <lineage>
        <taxon>Bacteria</taxon>
        <taxon>Pseudomonadati</taxon>
        <taxon>Bacteroidota</taxon>
        <taxon>Chitinophagia</taxon>
        <taxon>Chitinophagales</taxon>
        <taxon>Chitinophagaceae</taxon>
        <taxon>Terrimonas</taxon>
    </lineage>
</organism>
<name>A0ABS9KLD2_9BACT</name>
<dbReference type="EMBL" id="JAKLTR010000001">
    <property type="protein sequence ID" value="MCG2613135.1"/>
    <property type="molecule type" value="Genomic_DNA"/>
</dbReference>
<dbReference type="InterPro" id="IPR040807">
    <property type="entry name" value="DUF5522"/>
</dbReference>
<gene>
    <name evidence="1" type="ORF">LZZ85_02550</name>
</gene>
<reference evidence="1" key="1">
    <citation type="submission" date="2022-01" db="EMBL/GenBank/DDBJ databases">
        <authorList>
            <person name="Jo J.-H."/>
            <person name="Im W.-T."/>
        </authorList>
    </citation>
    <scope>NUCLEOTIDE SEQUENCE</scope>
    <source>
        <strain evidence="1">NA20</strain>
    </source>
</reference>
<dbReference type="Proteomes" id="UP001165367">
    <property type="component" value="Unassembled WGS sequence"/>
</dbReference>
<protein>
    <submittedName>
        <fullName evidence="1">DUF5522 domain-containing protein</fullName>
    </submittedName>
</protein>
<comment type="caution">
    <text evidence="1">The sequence shown here is derived from an EMBL/GenBank/DDBJ whole genome shotgun (WGS) entry which is preliminary data.</text>
</comment>
<accession>A0ABS9KLD2</accession>
<dbReference type="RefSeq" id="WP_237868360.1">
    <property type="nucleotide sequence ID" value="NZ_JAKLTR010000001.1"/>
</dbReference>
<proteinExistence type="predicted"/>
<sequence>MQQWIEGEHYYKNEQGLFVLTEKFHLARGYCCGNGCKHCPFDYENVFEPKKSALLKKRAEEQNTGTKKDS</sequence>